<dbReference type="EC" id="3.1.1.-" evidence="6"/>
<protein>
    <recommendedName>
        <fullName evidence="6">Carboxylic ester hydrolase</fullName>
        <ecNumber evidence="6">3.1.1.-</ecNumber>
    </recommendedName>
</protein>
<feature type="chain" id="PRO_5035488469" description="Carboxylic ester hydrolase" evidence="6">
    <location>
        <begin position="20"/>
        <end position="558"/>
    </location>
</feature>
<evidence type="ECO:0000313" key="8">
    <source>
        <dbReference type="EMBL" id="KAF2903950.1"/>
    </source>
</evidence>
<evidence type="ECO:0000256" key="4">
    <source>
        <dbReference type="ARBA" id="ARBA00023157"/>
    </source>
</evidence>
<dbReference type="InterPro" id="IPR019826">
    <property type="entry name" value="Carboxylesterase_B_AS"/>
</dbReference>
<dbReference type="AlphaFoldDB" id="A0A8K0DCY8"/>
<dbReference type="PANTHER" id="PTHR43142">
    <property type="entry name" value="CARBOXYLIC ESTER HYDROLASE"/>
    <property type="match status" value="1"/>
</dbReference>
<accession>A0A8K0DCY8</accession>
<dbReference type="FunFam" id="3.40.50.1820:FF:000155">
    <property type="entry name" value="Carboxylic ester hydrolase"/>
    <property type="match status" value="1"/>
</dbReference>
<sequence length="558" mass="62791">MFAVLQLLIGFVLISNAYLSPNTNENPIVTTPLGKVKGAILTTVLGKPIYSFRGIRYGKPPVGELRFKPPVPVDRWNHVYDATKDGAICPQPTEPNDVDIASEDCLLLNVYTTKLPRGHHNPRRPVMVFFHAGGFYSVTGSSRWGGPDYLLDQNIVLVTLNYRLASLGFLSTGDRLAPGNNGLKDQVVALRWIRDNIVAFGGDPNSVTIFGYSAGGTSVNLHMISPMSRGLFHRAIFMSASAFGQWPVKPHQFDLAQKQARILNCPDDTSANIINCLRTKPAEELGNSLPEFSEFGFDPILIWTPVIEPDFGQERFLTENPIELAMKGRFVKIPVIGSISALEFAGSAFNVILNDTLRKEMDEDFERVAPIAFIYERDTENSKHISRELRKFYLGDRPLDNSSIPGLAKLYAEGVTGFGVNRGVKLLAAKNDKPVYYFRFNFPGRYSHFYLPGTMTPYGVVHHDELIYLFYISPVFPRFNTTSPEYVMVKKLTTIFANFARTGNPTPYPNDALDNISWIPFTNRNKEYLDIGEKLIMKTNLYEDRYSKWEELFPLPSK</sequence>
<dbReference type="Pfam" id="PF00135">
    <property type="entry name" value="COesterase"/>
    <property type="match status" value="1"/>
</dbReference>
<keyword evidence="2" id="KW-0719">Serine esterase</keyword>
<keyword evidence="6" id="KW-0732">Signal</keyword>
<evidence type="ECO:0000313" key="9">
    <source>
        <dbReference type="Proteomes" id="UP000801492"/>
    </source>
</evidence>
<dbReference type="OrthoDB" id="19653at2759"/>
<keyword evidence="9" id="KW-1185">Reference proteome</keyword>
<evidence type="ECO:0000259" key="7">
    <source>
        <dbReference type="Pfam" id="PF00135"/>
    </source>
</evidence>
<evidence type="ECO:0000256" key="2">
    <source>
        <dbReference type="ARBA" id="ARBA00022487"/>
    </source>
</evidence>
<keyword evidence="5" id="KW-0325">Glycoprotein</keyword>
<reference evidence="8" key="1">
    <citation type="submission" date="2019-08" db="EMBL/GenBank/DDBJ databases">
        <title>The genome of the North American firefly Photinus pyralis.</title>
        <authorList>
            <consortium name="Photinus pyralis genome working group"/>
            <person name="Fallon T.R."/>
            <person name="Sander Lower S.E."/>
            <person name="Weng J.-K."/>
        </authorList>
    </citation>
    <scope>NUCLEOTIDE SEQUENCE</scope>
    <source>
        <strain evidence="8">TRF0915ILg1</strain>
        <tissue evidence="8">Whole body</tissue>
    </source>
</reference>
<evidence type="ECO:0000256" key="5">
    <source>
        <dbReference type="ARBA" id="ARBA00023180"/>
    </source>
</evidence>
<name>A0A8K0DCY8_IGNLU</name>
<evidence type="ECO:0000256" key="3">
    <source>
        <dbReference type="ARBA" id="ARBA00022801"/>
    </source>
</evidence>
<dbReference type="SUPFAM" id="SSF53474">
    <property type="entry name" value="alpha/beta-Hydrolases"/>
    <property type="match status" value="1"/>
</dbReference>
<dbReference type="InterPro" id="IPR029058">
    <property type="entry name" value="AB_hydrolase_fold"/>
</dbReference>
<comment type="similarity">
    <text evidence="1 6">Belongs to the type-B carboxylesterase/lipase family.</text>
</comment>
<gene>
    <name evidence="8" type="ORF">ILUMI_02212</name>
</gene>
<keyword evidence="3 6" id="KW-0378">Hydrolase</keyword>
<keyword evidence="4" id="KW-1015">Disulfide bond</keyword>
<feature type="signal peptide" evidence="6">
    <location>
        <begin position="1"/>
        <end position="19"/>
    </location>
</feature>
<dbReference type="GO" id="GO:0052689">
    <property type="term" value="F:carboxylic ester hydrolase activity"/>
    <property type="evidence" value="ECO:0007669"/>
    <property type="project" value="UniProtKB-KW"/>
</dbReference>
<evidence type="ECO:0000256" key="6">
    <source>
        <dbReference type="RuleBase" id="RU361235"/>
    </source>
</evidence>
<dbReference type="EMBL" id="VTPC01000891">
    <property type="protein sequence ID" value="KAF2903950.1"/>
    <property type="molecule type" value="Genomic_DNA"/>
</dbReference>
<proteinExistence type="inferred from homology"/>
<dbReference type="Proteomes" id="UP000801492">
    <property type="component" value="Unassembled WGS sequence"/>
</dbReference>
<dbReference type="PANTHER" id="PTHR43142:SF1">
    <property type="entry name" value="CARBOXYLIC ESTER HYDROLASE"/>
    <property type="match status" value="1"/>
</dbReference>
<dbReference type="PROSITE" id="PS00122">
    <property type="entry name" value="CARBOXYLESTERASE_B_1"/>
    <property type="match status" value="1"/>
</dbReference>
<dbReference type="InterPro" id="IPR002018">
    <property type="entry name" value="CarbesteraseB"/>
</dbReference>
<feature type="domain" description="Carboxylesterase type B" evidence="7">
    <location>
        <begin position="26"/>
        <end position="549"/>
    </location>
</feature>
<evidence type="ECO:0000256" key="1">
    <source>
        <dbReference type="ARBA" id="ARBA00005964"/>
    </source>
</evidence>
<organism evidence="8 9">
    <name type="scientific">Ignelater luminosus</name>
    <name type="common">Cucubano</name>
    <name type="synonym">Pyrophorus luminosus</name>
    <dbReference type="NCBI Taxonomy" id="2038154"/>
    <lineage>
        <taxon>Eukaryota</taxon>
        <taxon>Metazoa</taxon>
        <taxon>Ecdysozoa</taxon>
        <taxon>Arthropoda</taxon>
        <taxon>Hexapoda</taxon>
        <taxon>Insecta</taxon>
        <taxon>Pterygota</taxon>
        <taxon>Neoptera</taxon>
        <taxon>Endopterygota</taxon>
        <taxon>Coleoptera</taxon>
        <taxon>Polyphaga</taxon>
        <taxon>Elateriformia</taxon>
        <taxon>Elateroidea</taxon>
        <taxon>Elateridae</taxon>
        <taxon>Agrypninae</taxon>
        <taxon>Pyrophorini</taxon>
        <taxon>Ignelater</taxon>
    </lineage>
</organism>
<dbReference type="Gene3D" id="3.40.50.1820">
    <property type="entry name" value="alpha/beta hydrolase"/>
    <property type="match status" value="1"/>
</dbReference>
<comment type="caution">
    <text evidence="8">The sequence shown here is derived from an EMBL/GenBank/DDBJ whole genome shotgun (WGS) entry which is preliminary data.</text>
</comment>